<evidence type="ECO:0000313" key="5">
    <source>
        <dbReference type="Ensembl" id="ENSFCTP00005025572.1"/>
    </source>
</evidence>
<dbReference type="Gene3D" id="2.40.30.10">
    <property type="entry name" value="Translation factors"/>
    <property type="match status" value="1"/>
</dbReference>
<dbReference type="InterPro" id="IPR014721">
    <property type="entry name" value="Ribsml_uS5_D2-typ_fold_subgr"/>
</dbReference>
<dbReference type="Pfam" id="PF00009">
    <property type="entry name" value="GTP_EFTU"/>
    <property type="match status" value="1"/>
</dbReference>
<dbReference type="InterPro" id="IPR000640">
    <property type="entry name" value="EFG_V-like"/>
</dbReference>
<keyword evidence="1" id="KW-0547">Nucleotide-binding</keyword>
<dbReference type="Proteomes" id="UP000823872">
    <property type="component" value="Chromosome B3"/>
</dbReference>
<dbReference type="RefSeq" id="XP_044914662.1">
    <property type="nucleotide sequence ID" value="XM_045058727.1"/>
</dbReference>
<dbReference type="PRINTS" id="PR00315">
    <property type="entry name" value="ELONGATNFCT"/>
</dbReference>
<evidence type="ECO:0000313" key="6">
    <source>
        <dbReference type="Proteomes" id="UP000823872"/>
    </source>
</evidence>
<reference evidence="5" key="3">
    <citation type="submission" date="2025-09" db="UniProtKB">
        <authorList>
            <consortium name="Ensembl"/>
        </authorList>
    </citation>
    <scope>IDENTIFICATION</scope>
    <source>
        <strain evidence="5">breed Abyssinian</strain>
    </source>
</reference>
<feature type="region of interest" description="Disordered" evidence="3">
    <location>
        <begin position="440"/>
        <end position="501"/>
    </location>
</feature>
<dbReference type="InterPro" id="IPR000795">
    <property type="entry name" value="T_Tr_GTP-bd_dom"/>
</dbReference>
<dbReference type="InterPro" id="IPR027417">
    <property type="entry name" value="P-loop_NTPase"/>
</dbReference>
<dbReference type="Gene3D" id="3.30.70.870">
    <property type="entry name" value="Elongation Factor G (Translational Gtpase), domain 3"/>
    <property type="match status" value="1"/>
</dbReference>
<feature type="compositionally biased region" description="Basic and acidic residues" evidence="3">
    <location>
        <begin position="990"/>
        <end position="1004"/>
    </location>
</feature>
<dbReference type="Pfam" id="PF14492">
    <property type="entry name" value="EFG_III"/>
    <property type="match status" value="1"/>
</dbReference>
<dbReference type="NCBIfam" id="TIGR00231">
    <property type="entry name" value="small_GTP"/>
    <property type="match status" value="1"/>
</dbReference>
<dbReference type="CDD" id="cd01885">
    <property type="entry name" value="EF2"/>
    <property type="match status" value="1"/>
</dbReference>
<keyword evidence="6" id="KW-1185">Reference proteome</keyword>
<dbReference type="CDD" id="cd04096">
    <property type="entry name" value="eEF2_snRNP_like_C"/>
    <property type="match status" value="1"/>
</dbReference>
<dbReference type="InterPro" id="IPR005225">
    <property type="entry name" value="Small_GTP-bd"/>
</dbReference>
<dbReference type="InterPro" id="IPR035647">
    <property type="entry name" value="EFG_III/V"/>
</dbReference>
<name>A0ABI7XSQ3_FELCA</name>
<proteinExistence type="predicted"/>
<evidence type="ECO:0000259" key="4">
    <source>
        <dbReference type="PROSITE" id="PS51722"/>
    </source>
</evidence>
<accession>A0ABI7XSQ3</accession>
<protein>
    <recommendedName>
        <fullName evidence="4">Tr-type G domain-containing protein</fullName>
    </recommendedName>
</protein>
<dbReference type="InterPro" id="IPR009000">
    <property type="entry name" value="Transl_B-barrel_sf"/>
</dbReference>
<reference evidence="5" key="2">
    <citation type="submission" date="2025-08" db="UniProtKB">
        <authorList>
            <consortium name="Ensembl"/>
        </authorList>
    </citation>
    <scope>IDENTIFICATION</scope>
    <source>
        <strain evidence="5">breed Abyssinian</strain>
    </source>
</reference>
<dbReference type="InterPro" id="IPR020568">
    <property type="entry name" value="Ribosomal_Su5_D2-typ_SF"/>
</dbReference>
<feature type="compositionally biased region" description="Basic and acidic residues" evidence="3">
    <location>
        <begin position="475"/>
        <end position="501"/>
    </location>
</feature>
<feature type="region of interest" description="Disordered" evidence="3">
    <location>
        <begin position="990"/>
        <end position="1044"/>
    </location>
</feature>
<keyword evidence="2" id="KW-0342">GTP-binding</keyword>
<feature type="compositionally biased region" description="Basic and acidic residues" evidence="3">
    <location>
        <begin position="440"/>
        <end position="452"/>
    </location>
</feature>
<reference evidence="5 6" key="1">
    <citation type="submission" date="2021-02" db="EMBL/GenBank/DDBJ databases">
        <title>Safari Cat Assemblies.</title>
        <authorList>
            <person name="Bredemeyer K.R."/>
            <person name="Murphy W.J."/>
        </authorList>
    </citation>
    <scope>NUCLEOTIDE SEQUENCE [LARGE SCALE GENOMIC DNA]</scope>
</reference>
<evidence type="ECO:0000256" key="2">
    <source>
        <dbReference type="ARBA" id="ARBA00023134"/>
    </source>
</evidence>
<dbReference type="CDD" id="cd16261">
    <property type="entry name" value="EF2_snRNP_III"/>
    <property type="match status" value="1"/>
</dbReference>
<feature type="domain" description="Tr-type G" evidence="4">
    <location>
        <begin position="17"/>
        <end position="367"/>
    </location>
</feature>
<dbReference type="PROSITE" id="PS51722">
    <property type="entry name" value="G_TR_2"/>
    <property type="match status" value="1"/>
</dbReference>
<evidence type="ECO:0000256" key="1">
    <source>
        <dbReference type="ARBA" id="ARBA00022741"/>
    </source>
</evidence>
<dbReference type="Gene3D" id="3.30.70.240">
    <property type="match status" value="1"/>
</dbReference>
<dbReference type="GeneID" id="101088669"/>
<dbReference type="Gene3D" id="3.40.50.300">
    <property type="entry name" value="P-loop containing nucleotide triphosphate hydrolases"/>
    <property type="match status" value="1"/>
</dbReference>
<dbReference type="Gene3D" id="3.30.230.10">
    <property type="match status" value="1"/>
</dbReference>
<dbReference type="GeneTree" id="ENSGT00550000074806"/>
<dbReference type="InterPro" id="IPR041095">
    <property type="entry name" value="EFG_II"/>
</dbReference>
<dbReference type="InterPro" id="IPR056752">
    <property type="entry name" value="EFL1"/>
</dbReference>
<dbReference type="Pfam" id="PF25118">
    <property type="entry name" value="EFL1"/>
    <property type="match status" value="1"/>
</dbReference>
<gene>
    <name evidence="5" type="primary">EFL1</name>
</gene>
<dbReference type="SUPFAM" id="SSF50447">
    <property type="entry name" value="Translation proteins"/>
    <property type="match status" value="1"/>
</dbReference>
<organism evidence="5 6">
    <name type="scientific">Felis catus</name>
    <name type="common">Cat</name>
    <name type="synonym">Felis silvestris catus</name>
    <dbReference type="NCBI Taxonomy" id="9685"/>
    <lineage>
        <taxon>Eukaryota</taxon>
        <taxon>Metazoa</taxon>
        <taxon>Chordata</taxon>
        <taxon>Craniata</taxon>
        <taxon>Vertebrata</taxon>
        <taxon>Euteleostomi</taxon>
        <taxon>Mammalia</taxon>
        <taxon>Eutheria</taxon>
        <taxon>Laurasiatheria</taxon>
        <taxon>Carnivora</taxon>
        <taxon>Feliformia</taxon>
        <taxon>Felidae</taxon>
        <taxon>Felinae</taxon>
        <taxon>Felis</taxon>
    </lineage>
</organism>
<sequence>MVLNSLDKMIQLQKNTANIRNICILAHVDHGKTTLADCLISSNGIISSRLAGKLRYMDSREDEQVRGITMKSSAISLHYAKGGEDYLINLIDSPGHVDFSSEVSTAVRVCDGCIIVVDAVEGVCPQTQAVLRQAWLENIRPVLVINKIDRLIVELKFTPQEAYSHLKNILEQINALTGALFTSKVLEERAERETESQVNPGSERGEQVYDWSAGLEDTDDSQLYFSPDQGGVVFASAVDGWGFGIEHFARIYSQKIGIRKEVLMKTLWGDYYINMKAKKIMKVDQAKGKKPLFVQLILENIWSLYDAVLKRDKEKIDRIVTSLGLKIGAREARHSDPKVQINAICSQWLPISHAVLAMVCQKLPSPLDITAERVEKLMCTGSQTFDSLPPETQALKAAFLKCGSEDTAPVIIFVSKMFAVDAKALPQNKPRPLTQEEIAQRRERARQRHAEKLAATQGPASVEPPEDGGAPETSPKGEETKGGEHQVEGETLKPQPEEGSSHESFVAFARVFSGVARRGKKMFVLGPKYSPVEFLRRVPSGFSTPLDDLPPVPHMACCTLENLYLLMGRELEGLVEVPPGNVLGIQLQRTKTSVSFLRRKHRLAQMTGNKTKAPSLRLLSGPHCLRTPAPNLASEPDSRSRLLGEGGVADGQKAVACTLREVETFLPRGIGGLQDFVLKSATLCSSPSCPPFVPLNFEATPIVRVAVEPKHPSEMPQLVRGMKLLNQADPCVQILIQETGEHVLVTAGEVHLQRCLDDLRERFAKIQISVSEPIIPFRETITKPPKVDMVNEEIGKQQKVAVIHQTKEDQSKIPEGIQVDADGLITLTTPNKLAVLSVRAMPLPEEVTRILEENSDLIRSMEQLTSSLNEGRNTQTIHQKTQEKICEFKRKLEQHLTGRKWRNVVDQIWSFGPRKCGPNILVNRSEDFQNSVWTGSGVKASKEASRYRDLGNSIVSGFQLATLSGPMCEEPLMGVCFILEKWDLSKFEEQGASDKHNQERRDVVQEAQAEGEACPGRGEKGGPQDGGSEPSEQKTSQRGESSLTDCYGPFSGQLIATMKEACRYALQVKPQRLMAAMYTCDIMATGDVLGRVYAVLSKREGRVLQEEMKEGTDMFIIKAVLPVAESFGFADEIRKRTSGLASPQLVFSHWEVIPSDPFWVPTTEEEYLHFGEKADSENQARKYMDAVRKRKGLYVEEKVVAHAEKQRTLSKNK</sequence>
<dbReference type="CDD" id="cd16268">
    <property type="entry name" value="EF2_II"/>
    <property type="match status" value="1"/>
</dbReference>
<dbReference type="PANTHER" id="PTHR42908:SF3">
    <property type="entry name" value="ELONGATION FACTOR-LIKE GTPASE 1"/>
    <property type="match status" value="1"/>
</dbReference>
<dbReference type="SUPFAM" id="SSF52540">
    <property type="entry name" value="P-loop containing nucleoside triphosphate hydrolases"/>
    <property type="match status" value="1"/>
</dbReference>
<dbReference type="PANTHER" id="PTHR42908">
    <property type="entry name" value="TRANSLATION ELONGATION FACTOR-RELATED"/>
    <property type="match status" value="1"/>
</dbReference>
<dbReference type="SUPFAM" id="SSF54980">
    <property type="entry name" value="EF-G C-terminal domain-like"/>
    <property type="match status" value="2"/>
</dbReference>
<dbReference type="CDD" id="cd01681">
    <property type="entry name" value="aeEF2_snRNP_like_IV"/>
    <property type="match status" value="1"/>
</dbReference>
<dbReference type="SUPFAM" id="SSF54211">
    <property type="entry name" value="Ribosomal protein S5 domain 2-like"/>
    <property type="match status" value="1"/>
</dbReference>
<evidence type="ECO:0000256" key="3">
    <source>
        <dbReference type="SAM" id="MobiDB-lite"/>
    </source>
</evidence>
<dbReference type="Gene3D" id="3.90.1430.10">
    <property type="entry name" value="Yeast translation eEF2 (G' domain)"/>
    <property type="match status" value="1"/>
</dbReference>
<dbReference type="Pfam" id="PF00679">
    <property type="entry name" value="EFG_C"/>
    <property type="match status" value="1"/>
</dbReference>
<dbReference type="Ensembl" id="ENSFCTT00005036847.1">
    <property type="protein sequence ID" value="ENSFCTP00005025572.1"/>
    <property type="gene ID" value="ENSFCTG00005012758.1"/>
</dbReference>
<dbReference type="SMART" id="SM00838">
    <property type="entry name" value="EFG_C"/>
    <property type="match status" value="1"/>
</dbReference>